<keyword evidence="3" id="KW-1185">Reference proteome</keyword>
<feature type="compositionally biased region" description="Basic and acidic residues" evidence="1">
    <location>
        <begin position="13"/>
        <end position="26"/>
    </location>
</feature>
<proteinExistence type="predicted"/>
<evidence type="ECO:0000313" key="3">
    <source>
        <dbReference type="Proteomes" id="UP001595075"/>
    </source>
</evidence>
<reference evidence="2 3" key="1">
    <citation type="journal article" date="2024" name="Commun. Biol.">
        <title>Comparative genomic analysis of thermophilic fungi reveals convergent evolutionary adaptations and gene losses.</title>
        <authorList>
            <person name="Steindorff A.S."/>
            <person name="Aguilar-Pontes M.V."/>
            <person name="Robinson A.J."/>
            <person name="Andreopoulos B."/>
            <person name="LaButti K."/>
            <person name="Kuo A."/>
            <person name="Mondo S."/>
            <person name="Riley R."/>
            <person name="Otillar R."/>
            <person name="Haridas S."/>
            <person name="Lipzen A."/>
            <person name="Grimwood J."/>
            <person name="Schmutz J."/>
            <person name="Clum A."/>
            <person name="Reid I.D."/>
            <person name="Moisan M.C."/>
            <person name="Butler G."/>
            <person name="Nguyen T.T.M."/>
            <person name="Dewar K."/>
            <person name="Conant G."/>
            <person name="Drula E."/>
            <person name="Henrissat B."/>
            <person name="Hansel C."/>
            <person name="Singer S."/>
            <person name="Hutchinson M.I."/>
            <person name="de Vries R.P."/>
            <person name="Natvig D.O."/>
            <person name="Powell A.J."/>
            <person name="Tsang A."/>
            <person name="Grigoriev I.V."/>
        </authorList>
    </citation>
    <scope>NUCLEOTIDE SEQUENCE [LARGE SCALE GENOMIC DNA]</scope>
    <source>
        <strain evidence="2 3">CBS 494.80</strain>
    </source>
</reference>
<dbReference type="Proteomes" id="UP001595075">
    <property type="component" value="Unassembled WGS sequence"/>
</dbReference>
<feature type="region of interest" description="Disordered" evidence="1">
    <location>
        <begin position="1"/>
        <end position="26"/>
    </location>
</feature>
<feature type="compositionally biased region" description="Polar residues" evidence="1">
    <location>
        <begin position="1"/>
        <end position="10"/>
    </location>
</feature>
<name>A0ABR4BY11_9HELO</name>
<evidence type="ECO:0000313" key="2">
    <source>
        <dbReference type="EMBL" id="KAL2061613.1"/>
    </source>
</evidence>
<evidence type="ECO:0000256" key="1">
    <source>
        <dbReference type="SAM" id="MobiDB-lite"/>
    </source>
</evidence>
<comment type="caution">
    <text evidence="2">The sequence shown here is derived from an EMBL/GenBank/DDBJ whole genome shotgun (WGS) entry which is preliminary data.</text>
</comment>
<sequence length="105" mass="12025">MTTTQRSLGPQSPRKESPRLGHYRRQESGMQIVEAANKDDVNELDFGKAVLEVFCREVEATRLSHLNNDDGELHMRAERQIDPTQPGQRATNPEIMKAIMFRAKF</sequence>
<gene>
    <name evidence="2" type="ORF">VTL71DRAFT_6990</name>
</gene>
<organism evidence="2 3">
    <name type="scientific">Oculimacula yallundae</name>
    <dbReference type="NCBI Taxonomy" id="86028"/>
    <lineage>
        <taxon>Eukaryota</taxon>
        <taxon>Fungi</taxon>
        <taxon>Dikarya</taxon>
        <taxon>Ascomycota</taxon>
        <taxon>Pezizomycotina</taxon>
        <taxon>Leotiomycetes</taxon>
        <taxon>Helotiales</taxon>
        <taxon>Ploettnerulaceae</taxon>
        <taxon>Oculimacula</taxon>
    </lineage>
</organism>
<dbReference type="EMBL" id="JAZHXI010000018">
    <property type="protein sequence ID" value="KAL2061613.1"/>
    <property type="molecule type" value="Genomic_DNA"/>
</dbReference>
<accession>A0ABR4BY11</accession>
<protein>
    <submittedName>
        <fullName evidence="2">Uncharacterized protein</fullName>
    </submittedName>
</protein>